<dbReference type="OrthoDB" id="9765680at2"/>
<dbReference type="NCBIfam" id="TIGR01746">
    <property type="entry name" value="Thioester-redct"/>
    <property type="match status" value="1"/>
</dbReference>
<dbReference type="InterPro" id="IPR006162">
    <property type="entry name" value="Ppantetheine_attach_site"/>
</dbReference>
<feature type="domain" description="Carrier" evidence="5">
    <location>
        <begin position="705"/>
        <end position="779"/>
    </location>
</feature>
<dbReference type="SUPFAM" id="SSF47336">
    <property type="entry name" value="ACP-like"/>
    <property type="match status" value="1"/>
</dbReference>
<dbReference type="InterPro" id="IPR036291">
    <property type="entry name" value="NAD(P)-bd_dom_sf"/>
</dbReference>
<dbReference type="CDD" id="cd05930">
    <property type="entry name" value="A_NRPS"/>
    <property type="match status" value="1"/>
</dbReference>
<dbReference type="Gene3D" id="3.40.50.980">
    <property type="match status" value="2"/>
</dbReference>
<organism evidence="6 7">
    <name type="scientific">Paenibacillus ferrarius</name>
    <dbReference type="NCBI Taxonomy" id="1469647"/>
    <lineage>
        <taxon>Bacteria</taxon>
        <taxon>Bacillati</taxon>
        <taxon>Bacillota</taxon>
        <taxon>Bacilli</taxon>
        <taxon>Bacillales</taxon>
        <taxon>Paenibacillaceae</taxon>
        <taxon>Paenibacillus</taxon>
    </lineage>
</organism>
<name>A0A1V4HM23_9BACL</name>
<comment type="similarity">
    <text evidence="1">Belongs to the ATP-dependent AMP-binding enzyme family.</text>
</comment>
<keyword evidence="2" id="KW-0596">Phosphopantetheine</keyword>
<dbReference type="Gene3D" id="3.30.559.30">
    <property type="entry name" value="Nonribosomal peptide synthetase, condensation domain"/>
    <property type="match status" value="1"/>
</dbReference>
<dbReference type="InterPro" id="IPR009081">
    <property type="entry name" value="PP-bd_ACP"/>
</dbReference>
<keyword evidence="7" id="KW-1185">Reference proteome</keyword>
<reference evidence="7" key="1">
    <citation type="submission" date="2016-07" db="EMBL/GenBank/DDBJ databases">
        <authorList>
            <person name="Florea S."/>
            <person name="Webb J.S."/>
            <person name="Jaromczyk J."/>
            <person name="Schardl C.L."/>
        </authorList>
    </citation>
    <scope>NUCLEOTIDE SEQUENCE [LARGE SCALE GENOMIC DNA]</scope>
    <source>
        <strain evidence="7">CY1</strain>
    </source>
</reference>
<dbReference type="InterPro" id="IPR020845">
    <property type="entry name" value="AMP-binding_CS"/>
</dbReference>
<comment type="caution">
    <text evidence="6">The sequence shown here is derived from an EMBL/GenBank/DDBJ whole genome shotgun (WGS) entry which is preliminary data.</text>
</comment>
<dbReference type="GO" id="GO:0017000">
    <property type="term" value="P:antibiotic biosynthetic process"/>
    <property type="evidence" value="ECO:0007669"/>
    <property type="project" value="UniProtKB-KW"/>
</dbReference>
<dbReference type="EMBL" id="MBTG01000010">
    <property type="protein sequence ID" value="OPH58467.1"/>
    <property type="molecule type" value="Genomic_DNA"/>
</dbReference>
<dbReference type="PANTHER" id="PTHR44845">
    <property type="entry name" value="CARRIER DOMAIN-CONTAINING PROTEIN"/>
    <property type="match status" value="1"/>
</dbReference>
<dbReference type="InterPro" id="IPR010071">
    <property type="entry name" value="AA_adenyl_dom"/>
</dbReference>
<gene>
    <name evidence="6" type="ORF">BC351_23770</name>
</gene>
<dbReference type="InterPro" id="IPR036736">
    <property type="entry name" value="ACP-like_sf"/>
</dbReference>
<dbReference type="InterPro" id="IPR010080">
    <property type="entry name" value="Thioester_reductase-like_dom"/>
</dbReference>
<dbReference type="Gene3D" id="2.30.38.10">
    <property type="entry name" value="Luciferase, Domain 3"/>
    <property type="match status" value="1"/>
</dbReference>
<dbReference type="FunFam" id="3.40.50.12780:FF:000012">
    <property type="entry name" value="Non-ribosomal peptide synthetase"/>
    <property type="match status" value="1"/>
</dbReference>
<evidence type="ECO:0000259" key="5">
    <source>
        <dbReference type="PROSITE" id="PS50075"/>
    </source>
</evidence>
<dbReference type="AlphaFoldDB" id="A0A1V4HM23"/>
<dbReference type="Gene3D" id="1.10.1200.10">
    <property type="entry name" value="ACP-like"/>
    <property type="match status" value="1"/>
</dbReference>
<evidence type="ECO:0000256" key="3">
    <source>
        <dbReference type="ARBA" id="ARBA00022553"/>
    </source>
</evidence>
<dbReference type="Pfam" id="PF07993">
    <property type="entry name" value="NAD_binding_4"/>
    <property type="match status" value="1"/>
</dbReference>
<evidence type="ECO:0000256" key="4">
    <source>
        <dbReference type="ARBA" id="ARBA00023194"/>
    </source>
</evidence>
<dbReference type="Proteomes" id="UP000190626">
    <property type="component" value="Unassembled WGS sequence"/>
</dbReference>
<dbReference type="FunFam" id="3.40.50.980:FF:000001">
    <property type="entry name" value="Non-ribosomal peptide synthetase"/>
    <property type="match status" value="1"/>
</dbReference>
<dbReference type="Pfam" id="PF00550">
    <property type="entry name" value="PP-binding"/>
    <property type="match status" value="1"/>
</dbReference>
<keyword evidence="3" id="KW-0597">Phosphoprotein</keyword>
<dbReference type="Gene3D" id="3.30.300.30">
    <property type="match status" value="1"/>
</dbReference>
<protein>
    <submittedName>
        <fullName evidence="6">Peptide synthetase</fullName>
    </submittedName>
</protein>
<dbReference type="PANTHER" id="PTHR44845:SF7">
    <property type="entry name" value="PLIPASTATIN SYNTHASE SUBUNIT D"/>
    <property type="match status" value="1"/>
</dbReference>
<dbReference type="NCBIfam" id="TIGR01733">
    <property type="entry name" value="AA-adenyl-dom"/>
    <property type="match status" value="1"/>
</dbReference>
<dbReference type="SUPFAM" id="SSF56801">
    <property type="entry name" value="Acetyl-CoA synthetase-like"/>
    <property type="match status" value="1"/>
</dbReference>
<dbReference type="SUPFAM" id="SSF51735">
    <property type="entry name" value="NAD(P)-binding Rossmann-fold domains"/>
    <property type="match status" value="1"/>
</dbReference>
<dbReference type="Gene3D" id="3.40.50.720">
    <property type="entry name" value="NAD(P)-binding Rossmann-like Domain"/>
    <property type="match status" value="1"/>
</dbReference>
<keyword evidence="4" id="KW-0045">Antibiotic biosynthesis</keyword>
<evidence type="ECO:0000313" key="7">
    <source>
        <dbReference type="Proteomes" id="UP000190626"/>
    </source>
</evidence>
<dbReference type="PROSITE" id="PS00455">
    <property type="entry name" value="AMP_BINDING"/>
    <property type="match status" value="1"/>
</dbReference>
<dbReference type="InterPro" id="IPR013120">
    <property type="entry name" value="FAR_NAD-bd"/>
</dbReference>
<dbReference type="CDD" id="cd05235">
    <property type="entry name" value="SDR_e1"/>
    <property type="match status" value="1"/>
</dbReference>
<sequence>MELPSPLRSMIDKQYTSQQDRLALFLSIYAAWIYRFSGEHDIVVGTIADRFPACSVLVSVERAKTFRDLYSAVRRQLDRPSSEGISHPETFLTLNHQLETPDHSILNWSFTHNNQRLSLCLEYDVSLFKDSTVQRFRQAYVKLLEAVLADDAVHIGLVPLLSDEELAIYDQMNDTAFHYPTDFTVHRMFEQAADRFGSRLSISSEEGSYTYEALNERANQVAHMLLSKGLRKGDFVTLFMERSLDTIISLLGVLKAGGAYVPVDPEYPEERIRYIVGDTKAGYILTKQIHAERSEQLTASLGTVKEIMLIDGDLSAYAADNPQVSVDPDDLAYVIYTSGSTGQPKGTLLAHRGAVNLGTFICHKFGITEQDVLTQFATFSFDASVWEVISALYAGAHLHLLSAEERVSIEAFADAVAKAQTTIIPAVPTVFFNQLAVRLSETGFRKLASLRAVMIAGEALYGEQVRAFQTKSNGQIDIYNLYGPTECTIGTTFHRISEPIPEKLTHIPIGTPNGNYRVYIVNQELQLCPLNVPGELLIASVGLAKGYLNQPLKTAEAFIPSPFNPDEMVYKSGDIVKLLEDGTIEYVTRRDSQVKIRGHRIEIGAIEDYLTKYPNIQDTAVIPVKEPGGQQALVGYYTTKDGSPLPASLIRTFLHDKLPAYYVPKWLVQLEEMPLSPTGKVERKKLAGYALEQNEEQIFIDETKKPATEYQKLIAAAWEVNLGKKQLSIEDDFFEIGGDSLGVIQVLVHLKPYCLQLAIQDLFQYKTMEQLAKRMEQLDQEVQYVRERTRPKAIKVLHEYPRIEQLAGLSENPANVKEAACIVLTGATGYLGSHILYELLKKSSAQIIAYIRHSPGQSAYSRLQGVMLTYFGDSLLELMKERVQVIEGELSTPQLGLSTQDWERISGQTDAIIHAAADVRHFGSVEQFEQTNVRGTQYLIELAESKPGIQFHHISTIAIPEDLALNHQWESVEQLNDFSPNLNIESVYSSSKLAAEKLVLAAAKRGLAVSIYRPANLTCHSVTGKFQTNIDSNAFYRMMKAMLLLGKAPEAEWLVDLTPIDYASSSIVELVLKQEAIGHMFHICNPNPIPYSKLIDYVNQMGYPVETLPFDTYTRWLLDPNYVKNQEALALAMAQLEGDGAKDSEFQYGCELTLSYLDDSDFKCAASDFAFIQKLISYAVHIGYFPMPQKRREPSKLLV</sequence>
<dbReference type="PROSITE" id="PS50075">
    <property type="entry name" value="CARRIER"/>
    <property type="match status" value="1"/>
</dbReference>
<dbReference type="Pfam" id="PF00501">
    <property type="entry name" value="AMP-binding"/>
    <property type="match status" value="1"/>
</dbReference>
<dbReference type="PIRSF" id="PIRSF001617">
    <property type="entry name" value="Alpha-AR"/>
    <property type="match status" value="1"/>
</dbReference>
<dbReference type="SUPFAM" id="SSF52777">
    <property type="entry name" value="CoA-dependent acyltransferases"/>
    <property type="match status" value="1"/>
</dbReference>
<dbReference type="InterPro" id="IPR000873">
    <property type="entry name" value="AMP-dep_synth/lig_dom"/>
</dbReference>
<dbReference type="PROSITE" id="PS00012">
    <property type="entry name" value="PHOSPHOPANTETHEINE"/>
    <property type="match status" value="1"/>
</dbReference>
<evidence type="ECO:0000256" key="2">
    <source>
        <dbReference type="ARBA" id="ARBA00022450"/>
    </source>
</evidence>
<dbReference type="Pfam" id="PF13193">
    <property type="entry name" value="AMP-binding_C"/>
    <property type="match status" value="1"/>
</dbReference>
<dbReference type="InterPro" id="IPR025110">
    <property type="entry name" value="AMP-bd_C"/>
</dbReference>
<dbReference type="STRING" id="1469647.BC351_23770"/>
<evidence type="ECO:0000256" key="1">
    <source>
        <dbReference type="ARBA" id="ARBA00006432"/>
    </source>
</evidence>
<dbReference type="InterPro" id="IPR045851">
    <property type="entry name" value="AMP-bd_C_sf"/>
</dbReference>
<accession>A0A1V4HM23</accession>
<evidence type="ECO:0000313" key="6">
    <source>
        <dbReference type="EMBL" id="OPH58467.1"/>
    </source>
</evidence>
<proteinExistence type="inferred from homology"/>